<comment type="caution">
    <text evidence="2">The sequence shown here is derived from an EMBL/GenBank/DDBJ whole genome shotgun (WGS) entry which is preliminary data.</text>
</comment>
<dbReference type="AlphaFoldDB" id="A0A3E2DLZ7"/>
<evidence type="ECO:0000313" key="2">
    <source>
        <dbReference type="EMBL" id="RFT46328.1"/>
    </source>
</evidence>
<accession>A0A3E2DLZ7</accession>
<dbReference type="EMBL" id="NOWI01000002">
    <property type="protein sequence ID" value="RFT46328.1"/>
    <property type="molecule type" value="Genomic_DNA"/>
</dbReference>
<name>A0A3E2DLZ7_9ACTN</name>
<reference evidence="2 3" key="1">
    <citation type="submission" date="2017-07" db="EMBL/GenBank/DDBJ databases">
        <authorList>
            <person name="Sun Z.S."/>
            <person name="Albrecht U."/>
            <person name="Echele G."/>
            <person name="Lee C.C."/>
        </authorList>
    </citation>
    <scope>NUCLEOTIDE SEQUENCE [LARGE SCALE GENOMIC DNA]</scope>
    <source>
        <strain evidence="2 3">P16-029</strain>
    </source>
</reference>
<evidence type="ECO:0008006" key="4">
    <source>
        <dbReference type="Google" id="ProtNLM"/>
    </source>
</evidence>
<feature type="region of interest" description="Disordered" evidence="1">
    <location>
        <begin position="14"/>
        <end position="71"/>
    </location>
</feature>
<evidence type="ECO:0000313" key="3">
    <source>
        <dbReference type="Proteomes" id="UP000259211"/>
    </source>
</evidence>
<dbReference type="RefSeq" id="WP_065673700.1">
    <property type="nucleotide sequence ID" value="NZ_AP031491.1"/>
</dbReference>
<feature type="compositionally biased region" description="Low complexity" evidence="1">
    <location>
        <begin position="41"/>
        <end position="52"/>
    </location>
</feature>
<organism evidence="2 3">
    <name type="scientific">Cutibacterium avidum</name>
    <dbReference type="NCBI Taxonomy" id="33010"/>
    <lineage>
        <taxon>Bacteria</taxon>
        <taxon>Bacillati</taxon>
        <taxon>Actinomycetota</taxon>
        <taxon>Actinomycetes</taxon>
        <taxon>Propionibacteriales</taxon>
        <taxon>Propionibacteriaceae</taxon>
        <taxon>Cutibacterium</taxon>
    </lineage>
</organism>
<sequence>MSADITAILEDLAAGRIDTAEANRRIADARGQEQPAPGSQSGPAEGAGPRRGASGDETSGGDKGPLAGFAIPPEAKEGLRSAWRVVSGVAESVGETVASTMSPGPRRASGESEPQKHVDVASDLDRVRLNCTGRRIRLIGDRSVSGLQIEGKHTRRRVGGVVEVGIDGHLAPDLGVLKRFRLPADMDGVKDLGLGREVTVRVHPDLPVDIELSGGSLRATGVEHLGRVRVTAGVTEIEGVHQLEDGLFQAGNGTITGCIDSGRSQIRVESGNLLVKLAKGSNVSVRGKAQTGMISWPEGGDVDEYVMGDGAARLGLTCLVGRIAVRAM</sequence>
<feature type="compositionally biased region" description="Basic and acidic residues" evidence="1">
    <location>
        <begin position="18"/>
        <end position="31"/>
    </location>
</feature>
<feature type="region of interest" description="Disordered" evidence="1">
    <location>
        <begin position="94"/>
        <end position="117"/>
    </location>
</feature>
<proteinExistence type="predicted"/>
<evidence type="ECO:0000256" key="1">
    <source>
        <dbReference type="SAM" id="MobiDB-lite"/>
    </source>
</evidence>
<protein>
    <recommendedName>
        <fullName evidence="4">Adhesin domain-containing protein</fullName>
    </recommendedName>
</protein>
<dbReference type="Proteomes" id="UP000259211">
    <property type="component" value="Unassembled WGS sequence"/>
</dbReference>
<feature type="compositionally biased region" description="Basic and acidic residues" evidence="1">
    <location>
        <begin position="108"/>
        <end position="117"/>
    </location>
</feature>
<gene>
    <name evidence="2" type="ORF">CHT91_01845</name>
</gene>